<dbReference type="EMBL" id="JAULSN010000008">
    <property type="protein sequence ID" value="KAK3365491.1"/>
    <property type="molecule type" value="Genomic_DNA"/>
</dbReference>
<dbReference type="Proteomes" id="UP001287356">
    <property type="component" value="Unassembled WGS sequence"/>
</dbReference>
<accession>A0AAE0JXE7</accession>
<evidence type="ECO:0000313" key="1">
    <source>
        <dbReference type="EMBL" id="KAK3365491.1"/>
    </source>
</evidence>
<gene>
    <name evidence="1" type="ORF">B0T24DRAFT_635967</name>
</gene>
<protein>
    <submittedName>
        <fullName evidence="1">Uncharacterized protein</fullName>
    </submittedName>
</protein>
<keyword evidence="2" id="KW-1185">Reference proteome</keyword>
<sequence>MLATYQQATIADHVISVRLFLIFIMATAASPGSTDFTPHSLSVSSLHMSLSKVFPRAFQKAMDQLHVNYYLLG</sequence>
<evidence type="ECO:0000313" key="2">
    <source>
        <dbReference type="Proteomes" id="UP001287356"/>
    </source>
</evidence>
<dbReference type="AlphaFoldDB" id="A0AAE0JXE7"/>
<reference evidence="1" key="2">
    <citation type="submission" date="2023-06" db="EMBL/GenBank/DDBJ databases">
        <authorList>
            <consortium name="Lawrence Berkeley National Laboratory"/>
            <person name="Haridas S."/>
            <person name="Hensen N."/>
            <person name="Bonometti L."/>
            <person name="Westerberg I."/>
            <person name="Brannstrom I.O."/>
            <person name="Guillou S."/>
            <person name="Cros-Aarteil S."/>
            <person name="Calhoun S."/>
            <person name="Kuo A."/>
            <person name="Mondo S."/>
            <person name="Pangilinan J."/>
            <person name="Riley R."/>
            <person name="Labutti K."/>
            <person name="Andreopoulos B."/>
            <person name="Lipzen A."/>
            <person name="Chen C."/>
            <person name="Yanf M."/>
            <person name="Daum C."/>
            <person name="Ng V."/>
            <person name="Clum A."/>
            <person name="Steindorff A."/>
            <person name="Ohm R."/>
            <person name="Martin F."/>
            <person name="Silar P."/>
            <person name="Natvig D."/>
            <person name="Lalanne C."/>
            <person name="Gautier V."/>
            <person name="Ament-Velasquez S.L."/>
            <person name="Kruys A."/>
            <person name="Hutchinson M.I."/>
            <person name="Powell A.J."/>
            <person name="Barry K."/>
            <person name="Miller A.N."/>
            <person name="Grigoriev I.V."/>
            <person name="Debuchy R."/>
            <person name="Gladieux P."/>
            <person name="Thoren M.H."/>
            <person name="Johannesson H."/>
        </authorList>
    </citation>
    <scope>NUCLEOTIDE SEQUENCE</scope>
    <source>
        <strain evidence="1">CBS 958.72</strain>
    </source>
</reference>
<proteinExistence type="predicted"/>
<organism evidence="1 2">
    <name type="scientific">Lasiosphaeria ovina</name>
    <dbReference type="NCBI Taxonomy" id="92902"/>
    <lineage>
        <taxon>Eukaryota</taxon>
        <taxon>Fungi</taxon>
        <taxon>Dikarya</taxon>
        <taxon>Ascomycota</taxon>
        <taxon>Pezizomycotina</taxon>
        <taxon>Sordariomycetes</taxon>
        <taxon>Sordariomycetidae</taxon>
        <taxon>Sordariales</taxon>
        <taxon>Lasiosphaeriaceae</taxon>
        <taxon>Lasiosphaeria</taxon>
    </lineage>
</organism>
<comment type="caution">
    <text evidence="1">The sequence shown here is derived from an EMBL/GenBank/DDBJ whole genome shotgun (WGS) entry which is preliminary data.</text>
</comment>
<reference evidence="1" key="1">
    <citation type="journal article" date="2023" name="Mol. Phylogenet. Evol.">
        <title>Genome-scale phylogeny and comparative genomics of the fungal order Sordariales.</title>
        <authorList>
            <person name="Hensen N."/>
            <person name="Bonometti L."/>
            <person name="Westerberg I."/>
            <person name="Brannstrom I.O."/>
            <person name="Guillou S."/>
            <person name="Cros-Aarteil S."/>
            <person name="Calhoun S."/>
            <person name="Haridas S."/>
            <person name="Kuo A."/>
            <person name="Mondo S."/>
            <person name="Pangilinan J."/>
            <person name="Riley R."/>
            <person name="LaButti K."/>
            <person name="Andreopoulos B."/>
            <person name="Lipzen A."/>
            <person name="Chen C."/>
            <person name="Yan M."/>
            <person name="Daum C."/>
            <person name="Ng V."/>
            <person name="Clum A."/>
            <person name="Steindorff A."/>
            <person name="Ohm R.A."/>
            <person name="Martin F."/>
            <person name="Silar P."/>
            <person name="Natvig D.O."/>
            <person name="Lalanne C."/>
            <person name="Gautier V."/>
            <person name="Ament-Velasquez S.L."/>
            <person name="Kruys A."/>
            <person name="Hutchinson M.I."/>
            <person name="Powell A.J."/>
            <person name="Barry K."/>
            <person name="Miller A.N."/>
            <person name="Grigoriev I.V."/>
            <person name="Debuchy R."/>
            <person name="Gladieux P."/>
            <person name="Hiltunen Thoren M."/>
            <person name="Johannesson H."/>
        </authorList>
    </citation>
    <scope>NUCLEOTIDE SEQUENCE</scope>
    <source>
        <strain evidence="1">CBS 958.72</strain>
    </source>
</reference>
<name>A0AAE0JXE7_9PEZI</name>